<gene>
    <name evidence="1" type="ORF">PHYBLDRAFT_146204</name>
</gene>
<dbReference type="InParanoid" id="A0A162U6Z6"/>
<accession>A0A162U6Z6</accession>
<name>A0A162U6Z6_PHYB8</name>
<dbReference type="RefSeq" id="XP_018290923.1">
    <property type="nucleotide sequence ID" value="XM_018431604.1"/>
</dbReference>
<dbReference type="GeneID" id="28992510"/>
<keyword evidence="2" id="KW-1185">Reference proteome</keyword>
<dbReference type="AlphaFoldDB" id="A0A162U6Z6"/>
<sequence>MPAIVEVEKTRSPSHTIIGAIHSSSILHVAMKKPPPIRKKAQKFQINKKPVLEYVEVESSDDREVNKPPSKSTTTARFIKFMNEVLDSMGMDDLSQRITDACNNVRFSDLRGFCSHSKRHISYCQDKSFNELLEFQKCSKQFLN</sequence>
<protein>
    <submittedName>
        <fullName evidence="1">Uncharacterized protein</fullName>
    </submittedName>
</protein>
<dbReference type="VEuPathDB" id="FungiDB:PHYBLDRAFT_146204"/>
<dbReference type="OrthoDB" id="2287764at2759"/>
<dbReference type="EMBL" id="KV440982">
    <property type="protein sequence ID" value="OAD72883.1"/>
    <property type="molecule type" value="Genomic_DNA"/>
</dbReference>
<dbReference type="Proteomes" id="UP000077315">
    <property type="component" value="Unassembled WGS sequence"/>
</dbReference>
<organism evidence="1 2">
    <name type="scientific">Phycomyces blakesleeanus (strain ATCC 8743b / DSM 1359 / FGSC 10004 / NBRC 33097 / NRRL 1555)</name>
    <dbReference type="NCBI Taxonomy" id="763407"/>
    <lineage>
        <taxon>Eukaryota</taxon>
        <taxon>Fungi</taxon>
        <taxon>Fungi incertae sedis</taxon>
        <taxon>Mucoromycota</taxon>
        <taxon>Mucoromycotina</taxon>
        <taxon>Mucoromycetes</taxon>
        <taxon>Mucorales</taxon>
        <taxon>Phycomycetaceae</taxon>
        <taxon>Phycomyces</taxon>
    </lineage>
</organism>
<reference evidence="2" key="1">
    <citation type="submission" date="2015-06" db="EMBL/GenBank/DDBJ databases">
        <title>Expansion of signal transduction pathways in fungi by whole-genome duplication.</title>
        <authorList>
            <consortium name="DOE Joint Genome Institute"/>
            <person name="Corrochano L.M."/>
            <person name="Kuo A."/>
            <person name="Marcet-Houben M."/>
            <person name="Polaino S."/>
            <person name="Salamov A."/>
            <person name="Villalobos J.M."/>
            <person name="Alvarez M.I."/>
            <person name="Avalos J."/>
            <person name="Benito E.P."/>
            <person name="Benoit I."/>
            <person name="Burger G."/>
            <person name="Camino L.P."/>
            <person name="Canovas D."/>
            <person name="Cerda-Olmedo E."/>
            <person name="Cheng J.-F."/>
            <person name="Dominguez A."/>
            <person name="Elias M."/>
            <person name="Eslava A.P."/>
            <person name="Glaser F."/>
            <person name="Grimwood J."/>
            <person name="Gutierrez G."/>
            <person name="Heitman J."/>
            <person name="Henrissat B."/>
            <person name="Iturriaga E.A."/>
            <person name="Lang B.F."/>
            <person name="Lavin J.L."/>
            <person name="Lee S."/>
            <person name="Li W."/>
            <person name="Lindquist E."/>
            <person name="Lopez-Garcia S."/>
            <person name="Luque E.M."/>
            <person name="Marcos A.T."/>
            <person name="Martin J."/>
            <person name="McCluskey K."/>
            <person name="Medina H.R."/>
            <person name="Miralles-Duran A."/>
            <person name="Miyazaki A."/>
            <person name="Munoz-Torres E."/>
            <person name="Oguiza J.A."/>
            <person name="Ohm R."/>
            <person name="Olmedo M."/>
            <person name="Orejas M."/>
            <person name="Ortiz-Castellanos L."/>
            <person name="Pisabarro A.G."/>
            <person name="Rodriguez-Romero J."/>
            <person name="Ruiz-Herrera J."/>
            <person name="Ruiz-Vazquez R."/>
            <person name="Sanz C."/>
            <person name="Schackwitz W."/>
            <person name="Schmutz J."/>
            <person name="Shahriari M."/>
            <person name="Shelest E."/>
            <person name="Silva-Franco F."/>
            <person name="Soanes D."/>
            <person name="Syed K."/>
            <person name="Tagua V.G."/>
            <person name="Talbot N.J."/>
            <person name="Thon M."/>
            <person name="De vries R.P."/>
            <person name="Wiebenga A."/>
            <person name="Yadav J.S."/>
            <person name="Braun E.L."/>
            <person name="Baker S."/>
            <person name="Garre V."/>
            <person name="Horwitz B."/>
            <person name="Torres-Martinez S."/>
            <person name="Idnurm A."/>
            <person name="Herrera-Estrella A."/>
            <person name="Gabaldon T."/>
            <person name="Grigoriev I.V."/>
        </authorList>
    </citation>
    <scope>NUCLEOTIDE SEQUENCE [LARGE SCALE GENOMIC DNA]</scope>
    <source>
        <strain evidence="2">NRRL 1555(-)</strain>
    </source>
</reference>
<proteinExistence type="predicted"/>
<evidence type="ECO:0000313" key="2">
    <source>
        <dbReference type="Proteomes" id="UP000077315"/>
    </source>
</evidence>
<evidence type="ECO:0000313" key="1">
    <source>
        <dbReference type="EMBL" id="OAD72883.1"/>
    </source>
</evidence>